<dbReference type="STRING" id="1391654.AKJ09_04536"/>
<feature type="chain" id="PRO_5005466197" description="Tryptophan synthase alpha chain" evidence="1">
    <location>
        <begin position="19"/>
        <end position="408"/>
    </location>
</feature>
<dbReference type="AlphaFoldDB" id="A0A0K1PWH7"/>
<name>A0A0K1PWH7_9BACT</name>
<keyword evidence="1" id="KW-0732">Signal</keyword>
<reference evidence="2 3" key="1">
    <citation type="submission" date="2015-08" db="EMBL/GenBank/DDBJ databases">
        <authorList>
            <person name="Babu N.S."/>
            <person name="Beckwith C.J."/>
            <person name="Beseler K.G."/>
            <person name="Brison A."/>
            <person name="Carone J.V."/>
            <person name="Caskin T.P."/>
            <person name="Diamond M."/>
            <person name="Durham M.E."/>
            <person name="Foxe J.M."/>
            <person name="Go M."/>
            <person name="Henderson B.A."/>
            <person name="Jones I.B."/>
            <person name="McGettigan J.A."/>
            <person name="Micheletti S.J."/>
            <person name="Nasrallah M.E."/>
            <person name="Ortiz D."/>
            <person name="Piller C.R."/>
            <person name="Privatt S.R."/>
            <person name="Schneider S.L."/>
            <person name="Sharp S."/>
            <person name="Smith T.C."/>
            <person name="Stanton J.D."/>
            <person name="Ullery H.E."/>
            <person name="Wilson R.J."/>
            <person name="Serrano M.G."/>
            <person name="Buck G."/>
            <person name="Lee V."/>
            <person name="Wang Y."/>
            <person name="Carvalho R."/>
            <person name="Voegtly L."/>
            <person name="Shi R."/>
            <person name="Duckworth R."/>
            <person name="Johnson A."/>
            <person name="Loviza R."/>
            <person name="Walstead R."/>
            <person name="Shah Z."/>
            <person name="Kiflezghi M."/>
            <person name="Wade K."/>
            <person name="Ball S.L."/>
            <person name="Bradley K.W."/>
            <person name="Asai D.J."/>
            <person name="Bowman C.A."/>
            <person name="Russell D.A."/>
            <person name="Pope W.H."/>
            <person name="Jacobs-Sera D."/>
            <person name="Hendrix R.W."/>
            <person name="Hatfull G.F."/>
        </authorList>
    </citation>
    <scope>NUCLEOTIDE SEQUENCE [LARGE SCALE GENOMIC DNA]</scope>
    <source>
        <strain evidence="2 3">DSM 27648</strain>
    </source>
</reference>
<dbReference type="Proteomes" id="UP000064967">
    <property type="component" value="Chromosome"/>
</dbReference>
<organism evidence="2 3">
    <name type="scientific">Labilithrix luteola</name>
    <dbReference type="NCBI Taxonomy" id="1391654"/>
    <lineage>
        <taxon>Bacteria</taxon>
        <taxon>Pseudomonadati</taxon>
        <taxon>Myxococcota</taxon>
        <taxon>Polyangia</taxon>
        <taxon>Polyangiales</taxon>
        <taxon>Labilitrichaceae</taxon>
        <taxon>Labilithrix</taxon>
    </lineage>
</organism>
<evidence type="ECO:0008006" key="4">
    <source>
        <dbReference type="Google" id="ProtNLM"/>
    </source>
</evidence>
<protein>
    <recommendedName>
        <fullName evidence="4">Tryptophan synthase alpha chain</fullName>
    </recommendedName>
</protein>
<proteinExistence type="predicted"/>
<evidence type="ECO:0000256" key="1">
    <source>
        <dbReference type="SAM" id="SignalP"/>
    </source>
</evidence>
<gene>
    <name evidence="2" type="ORF">AKJ09_04536</name>
</gene>
<dbReference type="EMBL" id="CP012333">
    <property type="protein sequence ID" value="AKU97872.1"/>
    <property type="molecule type" value="Genomic_DNA"/>
</dbReference>
<sequence length="408" mass="41897">MKHLRFGTTLFLFGAVLAAACSSSDRSFVVGGGQPDATAPGPIFGAPDASDASDGATPAIPNETLNQCVATECVYPFATCPGDDGSLPKFRCGTDLANDKNNCGECGNTCDNGRAMTVACHQGKCRGTGCNDGYGDCNGVVDDGCEAYFREDPKNCGGCGIVCPDGVRCLNFYCGGCPPGKVTCGNDGCVDINSNDKHCGACRFDCLKHQPDGGVKEPPRNMYYGCGGGTCGELKCIQDSTHTWADCNGDLEDGCEVDLAAPDPDNGSPFLDPKNCGGCGNVCAPGKLCFATAYGKPPACNCDDGLTRCDTTCVDLDNDPFNCGACGYQCNGSNPNTGTKNACVKGHCTVECVEGLSDCNMNPLDGCEAKTLSDPTNCGGCGIKCDIGAGQPCVNGQCLTKPCEGPTK</sequence>
<keyword evidence="3" id="KW-1185">Reference proteome</keyword>
<feature type="signal peptide" evidence="1">
    <location>
        <begin position="1"/>
        <end position="18"/>
    </location>
</feature>
<dbReference type="OrthoDB" id="5492401at2"/>
<evidence type="ECO:0000313" key="2">
    <source>
        <dbReference type="EMBL" id="AKU97872.1"/>
    </source>
</evidence>
<dbReference type="PROSITE" id="PS51257">
    <property type="entry name" value="PROKAR_LIPOPROTEIN"/>
    <property type="match status" value="1"/>
</dbReference>
<evidence type="ECO:0000313" key="3">
    <source>
        <dbReference type="Proteomes" id="UP000064967"/>
    </source>
</evidence>
<dbReference type="RefSeq" id="WP_146648945.1">
    <property type="nucleotide sequence ID" value="NZ_CP012333.1"/>
</dbReference>
<dbReference type="KEGG" id="llu:AKJ09_04536"/>
<accession>A0A0K1PWH7</accession>